<dbReference type="AlphaFoldDB" id="A0A9Q0XKQ7"/>
<proteinExistence type="predicted"/>
<dbReference type="PANTHER" id="PTHR33050:SF7">
    <property type="entry name" value="RIBONUCLEASE H"/>
    <property type="match status" value="1"/>
</dbReference>
<dbReference type="Proteomes" id="UP001142489">
    <property type="component" value="Unassembled WGS sequence"/>
</dbReference>
<evidence type="ECO:0000313" key="3">
    <source>
        <dbReference type="Proteomes" id="UP001142489"/>
    </source>
</evidence>
<evidence type="ECO:0000313" key="2">
    <source>
        <dbReference type="EMBL" id="KAJ7316017.1"/>
    </source>
</evidence>
<reference evidence="2" key="1">
    <citation type="journal article" date="2023" name="DNA Res.">
        <title>Chromosome-level genome assembly of Phrynocephalus forsythii using third-generation DNA sequencing and Hi-C analysis.</title>
        <authorList>
            <person name="Qi Y."/>
            <person name="Zhao W."/>
            <person name="Zhao Y."/>
            <person name="Niu C."/>
            <person name="Cao S."/>
            <person name="Zhang Y."/>
        </authorList>
    </citation>
    <scope>NUCLEOTIDE SEQUENCE</scope>
    <source>
        <tissue evidence="2">Muscle</tissue>
    </source>
</reference>
<dbReference type="InterPro" id="IPR052055">
    <property type="entry name" value="Hepadnavirus_pol/RT"/>
</dbReference>
<feature type="compositionally biased region" description="Basic and acidic residues" evidence="1">
    <location>
        <begin position="128"/>
        <end position="144"/>
    </location>
</feature>
<protein>
    <submittedName>
        <fullName evidence="2">Uncharacterized protein</fullName>
    </submittedName>
</protein>
<feature type="compositionally biased region" description="Polar residues" evidence="1">
    <location>
        <begin position="1"/>
        <end position="12"/>
    </location>
</feature>
<feature type="compositionally biased region" description="Pro residues" evidence="1">
    <location>
        <begin position="81"/>
        <end position="127"/>
    </location>
</feature>
<name>A0A9Q0XKQ7_9SAUR</name>
<evidence type="ECO:0000256" key="1">
    <source>
        <dbReference type="SAM" id="MobiDB-lite"/>
    </source>
</evidence>
<dbReference type="EMBL" id="JAPFRF010000011">
    <property type="protein sequence ID" value="KAJ7316017.1"/>
    <property type="molecule type" value="Genomic_DNA"/>
</dbReference>
<feature type="region of interest" description="Disordered" evidence="1">
    <location>
        <begin position="1"/>
        <end position="203"/>
    </location>
</feature>
<feature type="compositionally biased region" description="Low complexity" evidence="1">
    <location>
        <begin position="155"/>
        <end position="172"/>
    </location>
</feature>
<dbReference type="Gene3D" id="1.10.287.3160">
    <property type="match status" value="1"/>
</dbReference>
<sequence>MPGVAQDSSANPELSARKHSDKRRRSVSPKGDLPSLKRSRHDTVAASDTAQGDHSARSNCPRHSADSLPSSSDPWMVPRSPYHPFPVPGYPPYPGYPVPPPFMPPPMFPTGPYWPPSYAMPPPPPDPRLYEDNRPRDRGSDPPRKATQKSKHLRSPPSSESERPVPSSSDSEGGNGDSDDDRGASSQDSNVAESSPPASSDAIPNYPAFVKRMASTLNIPVHYPDPQYSDHLFDQISSDSSSPPHLGVLPSILDMAKDSLKKIPSSSKSRRIESLYRVFDETAPFLAKHPSLNSLVISASQVNSKSKVLNVPPSKEGRKMDSMARQLYSSVALSFKIANYQTAMGAYQRALLNKLQPLLEALPDTSKATAQPLMDGSLALAAQQMRSGRHTSNSATKSLGFAIAFRRHAWLRSTGLGDDTKSKIECLPFEGEGLFHEKTDELMNDMHKSHNTAKRPHPTVPSVPPSGQTVQAQVPSFFQTTGQALQEGFLTPLAWRPFSQLGAELLRTRDDNRLADHLSRSPLVSHEWELHTLVFRLLARQWGSPSIDLFASTTNAKCVRFCSRAGIGAASLGDAFMFRWSRHLLYAFLPIPLIQRVIVKIRRERANIILITPWWPRQAWFAHLLRLSAEHVRLPLFASLLSRDDSAFLHPDVNHLRLTAWRIPH</sequence>
<dbReference type="OrthoDB" id="9050411at2759"/>
<keyword evidence="3" id="KW-1185">Reference proteome</keyword>
<feature type="compositionally biased region" description="Basic residues" evidence="1">
    <location>
        <begin position="17"/>
        <end position="27"/>
    </location>
</feature>
<comment type="caution">
    <text evidence="2">The sequence shown here is derived from an EMBL/GenBank/DDBJ whole genome shotgun (WGS) entry which is preliminary data.</text>
</comment>
<accession>A0A9Q0XKQ7</accession>
<dbReference type="PANTHER" id="PTHR33050">
    <property type="entry name" value="REVERSE TRANSCRIPTASE DOMAIN-CONTAINING PROTEIN"/>
    <property type="match status" value="1"/>
</dbReference>
<organism evidence="2 3">
    <name type="scientific">Phrynocephalus forsythii</name>
    <dbReference type="NCBI Taxonomy" id="171643"/>
    <lineage>
        <taxon>Eukaryota</taxon>
        <taxon>Metazoa</taxon>
        <taxon>Chordata</taxon>
        <taxon>Craniata</taxon>
        <taxon>Vertebrata</taxon>
        <taxon>Euteleostomi</taxon>
        <taxon>Lepidosauria</taxon>
        <taxon>Squamata</taxon>
        <taxon>Bifurcata</taxon>
        <taxon>Unidentata</taxon>
        <taxon>Episquamata</taxon>
        <taxon>Toxicofera</taxon>
        <taxon>Iguania</taxon>
        <taxon>Acrodonta</taxon>
        <taxon>Agamidae</taxon>
        <taxon>Agaminae</taxon>
        <taxon>Phrynocephalus</taxon>
    </lineage>
</organism>
<gene>
    <name evidence="2" type="ORF">JRQ81_002179</name>
</gene>
<feature type="region of interest" description="Disordered" evidence="1">
    <location>
        <begin position="450"/>
        <end position="469"/>
    </location>
</feature>